<name>E3LKL7_CAERE</name>
<feature type="compositionally biased region" description="Basic and acidic residues" evidence="1">
    <location>
        <begin position="104"/>
        <end position="124"/>
    </location>
</feature>
<dbReference type="GeneID" id="9839428"/>
<dbReference type="InParanoid" id="E3LKL7"/>
<feature type="compositionally biased region" description="Polar residues" evidence="1">
    <location>
        <begin position="276"/>
        <end position="286"/>
    </location>
</feature>
<sequence>MLGQLIDGARRIWRRMSSSSYPPKYKLSEGMEATEYFHLRELAEEHQRMQEGKSKKGFRLMEIRCSPEVIDANEIVDFENWEKYEHRRRTSFNRGDSPLVHQSKMADRDRERKKNEPNKDKEEGKEEQEEDDDFRPIQRDREKPGESLVTRKLMEALAKKRRDERKRKMDEDETMEVDKPSTSGPQNTREGSSNPKRGKKDDSPPPDDSGPGPSQVDPKWKYRGKQDSSDDEDDVTSVKQTSARDESLLDKFKKNLEKVREWWRDVQILPFLRSTAECSGETTTHTYKPFGSDYATSSAPPSPAPSRPPSSAQSKGSPIKRSGSESSLDSELHSARDESSDDEEQKFAYASPNY</sequence>
<dbReference type="EMBL" id="DS268410">
    <property type="protein sequence ID" value="EFO99749.1"/>
    <property type="molecule type" value="Genomic_DNA"/>
</dbReference>
<proteinExistence type="predicted"/>
<evidence type="ECO:0000313" key="3">
    <source>
        <dbReference type="Proteomes" id="UP000008281"/>
    </source>
</evidence>
<dbReference type="KEGG" id="crq:GCK72_019433"/>
<organism evidence="3">
    <name type="scientific">Caenorhabditis remanei</name>
    <name type="common">Caenorhabditis vulgaris</name>
    <dbReference type="NCBI Taxonomy" id="31234"/>
    <lineage>
        <taxon>Eukaryota</taxon>
        <taxon>Metazoa</taxon>
        <taxon>Ecdysozoa</taxon>
        <taxon>Nematoda</taxon>
        <taxon>Chromadorea</taxon>
        <taxon>Rhabditida</taxon>
        <taxon>Rhabditina</taxon>
        <taxon>Rhabditomorpha</taxon>
        <taxon>Rhabditoidea</taxon>
        <taxon>Rhabditidae</taxon>
        <taxon>Peloderinae</taxon>
        <taxon>Caenorhabditis</taxon>
    </lineage>
</organism>
<dbReference type="AlphaFoldDB" id="E3LKL7"/>
<feature type="compositionally biased region" description="Basic and acidic residues" evidence="1">
    <location>
        <begin position="218"/>
        <end position="228"/>
    </location>
</feature>
<dbReference type="RefSeq" id="XP_003115262.2">
    <property type="nucleotide sequence ID" value="XM_003115214.2"/>
</dbReference>
<feature type="region of interest" description="Disordered" evidence="1">
    <location>
        <begin position="273"/>
        <end position="354"/>
    </location>
</feature>
<feature type="compositionally biased region" description="Basic and acidic residues" evidence="1">
    <location>
        <begin position="134"/>
        <end position="145"/>
    </location>
</feature>
<reference evidence="2" key="1">
    <citation type="submission" date="2007-07" db="EMBL/GenBank/DDBJ databases">
        <title>PCAP assembly of the Caenorhabditis remanei genome.</title>
        <authorList>
            <consortium name="The Caenorhabditis remanei Sequencing Consortium"/>
            <person name="Wilson R.K."/>
        </authorList>
    </citation>
    <scope>NUCLEOTIDE SEQUENCE [LARGE SCALE GENOMIC DNA]</scope>
    <source>
        <strain evidence="2">PB4641</strain>
    </source>
</reference>
<evidence type="ECO:0000256" key="1">
    <source>
        <dbReference type="SAM" id="MobiDB-lite"/>
    </source>
</evidence>
<feature type="region of interest" description="Disordered" evidence="1">
    <location>
        <begin position="92"/>
        <end position="251"/>
    </location>
</feature>
<protein>
    <submittedName>
        <fullName evidence="2">Uncharacterized protein</fullName>
    </submittedName>
</protein>
<gene>
    <name evidence="2" type="ORF">CRE_18654</name>
</gene>
<dbReference type="Proteomes" id="UP000008281">
    <property type="component" value="Unassembled WGS sequence"/>
</dbReference>
<feature type="compositionally biased region" description="Polar residues" evidence="1">
    <location>
        <begin position="180"/>
        <end position="194"/>
    </location>
</feature>
<accession>E3LKL7</accession>
<feature type="compositionally biased region" description="Basic and acidic residues" evidence="1">
    <location>
        <begin position="242"/>
        <end position="251"/>
    </location>
</feature>
<evidence type="ECO:0000313" key="2">
    <source>
        <dbReference type="EMBL" id="EFO99749.1"/>
    </source>
</evidence>
<dbReference type="HOGENOM" id="CLU_783558_0_0_1"/>
<dbReference type="CTD" id="9839428"/>
<keyword evidence="3" id="KW-1185">Reference proteome</keyword>